<evidence type="ECO:0000313" key="2">
    <source>
        <dbReference type="Proteomes" id="UP000215335"/>
    </source>
</evidence>
<dbReference type="AlphaFoldDB" id="A0A232ERT2"/>
<dbReference type="EMBL" id="NNAY01002564">
    <property type="protein sequence ID" value="OXU21041.1"/>
    <property type="molecule type" value="Genomic_DNA"/>
</dbReference>
<proteinExistence type="predicted"/>
<protein>
    <submittedName>
        <fullName evidence="1">Uncharacterized protein</fullName>
    </submittedName>
</protein>
<comment type="caution">
    <text evidence="1">The sequence shown here is derived from an EMBL/GenBank/DDBJ whole genome shotgun (WGS) entry which is preliminary data.</text>
</comment>
<organism evidence="1 2">
    <name type="scientific">Trichomalopsis sarcophagae</name>
    <dbReference type="NCBI Taxonomy" id="543379"/>
    <lineage>
        <taxon>Eukaryota</taxon>
        <taxon>Metazoa</taxon>
        <taxon>Ecdysozoa</taxon>
        <taxon>Arthropoda</taxon>
        <taxon>Hexapoda</taxon>
        <taxon>Insecta</taxon>
        <taxon>Pterygota</taxon>
        <taxon>Neoptera</taxon>
        <taxon>Endopterygota</taxon>
        <taxon>Hymenoptera</taxon>
        <taxon>Apocrita</taxon>
        <taxon>Proctotrupomorpha</taxon>
        <taxon>Chalcidoidea</taxon>
        <taxon>Pteromalidae</taxon>
        <taxon>Pteromalinae</taxon>
        <taxon>Trichomalopsis</taxon>
    </lineage>
</organism>
<keyword evidence="2" id="KW-1185">Reference proteome</keyword>
<dbReference type="Proteomes" id="UP000215335">
    <property type="component" value="Unassembled WGS sequence"/>
</dbReference>
<reference evidence="1 2" key="1">
    <citation type="journal article" date="2017" name="Curr. Biol.">
        <title>The Evolution of Venom by Co-option of Single-Copy Genes.</title>
        <authorList>
            <person name="Martinson E.O."/>
            <person name="Mrinalini"/>
            <person name="Kelkar Y.D."/>
            <person name="Chang C.H."/>
            <person name="Werren J.H."/>
        </authorList>
    </citation>
    <scope>NUCLEOTIDE SEQUENCE [LARGE SCALE GENOMIC DNA]</scope>
    <source>
        <strain evidence="1 2">Alberta</strain>
        <tissue evidence="1">Whole body</tissue>
    </source>
</reference>
<name>A0A232ERT2_9HYME</name>
<accession>A0A232ERT2</accession>
<feature type="non-terminal residue" evidence="1">
    <location>
        <position position="65"/>
    </location>
</feature>
<sequence length="65" mass="7248">MDNADDFYFMLPSNISLHASVPRNKTDRRLAHGSNQNPLTTLLNLAVIPAKTAISTTIFLVEYTK</sequence>
<evidence type="ECO:0000313" key="1">
    <source>
        <dbReference type="EMBL" id="OXU21041.1"/>
    </source>
</evidence>
<gene>
    <name evidence="1" type="ORF">TSAR_002694</name>
</gene>